<organism evidence="2 3">
    <name type="scientific">Alectoria fallacina</name>
    <dbReference type="NCBI Taxonomy" id="1903189"/>
    <lineage>
        <taxon>Eukaryota</taxon>
        <taxon>Fungi</taxon>
        <taxon>Dikarya</taxon>
        <taxon>Ascomycota</taxon>
        <taxon>Pezizomycotina</taxon>
        <taxon>Lecanoromycetes</taxon>
        <taxon>OSLEUM clade</taxon>
        <taxon>Lecanoromycetidae</taxon>
        <taxon>Lecanorales</taxon>
        <taxon>Lecanorineae</taxon>
        <taxon>Parmeliaceae</taxon>
        <taxon>Alectoria</taxon>
    </lineage>
</organism>
<accession>A0A8H3ICP8</accession>
<dbReference type="Proteomes" id="UP000664203">
    <property type="component" value="Unassembled WGS sequence"/>
</dbReference>
<evidence type="ECO:0000256" key="1">
    <source>
        <dbReference type="SAM" id="MobiDB-lite"/>
    </source>
</evidence>
<feature type="compositionally biased region" description="Gly residues" evidence="1">
    <location>
        <begin position="500"/>
        <end position="509"/>
    </location>
</feature>
<evidence type="ECO:0000313" key="3">
    <source>
        <dbReference type="Proteomes" id="UP000664203"/>
    </source>
</evidence>
<dbReference type="GO" id="GO:0006364">
    <property type="term" value="P:rRNA processing"/>
    <property type="evidence" value="ECO:0007669"/>
    <property type="project" value="InterPro"/>
</dbReference>
<reference evidence="2" key="1">
    <citation type="submission" date="2021-03" db="EMBL/GenBank/DDBJ databases">
        <authorList>
            <person name="Tagirdzhanova G."/>
        </authorList>
    </citation>
    <scope>NUCLEOTIDE SEQUENCE</scope>
</reference>
<feature type="compositionally biased region" description="Polar residues" evidence="1">
    <location>
        <begin position="1"/>
        <end position="11"/>
    </location>
</feature>
<name>A0A8H3ICP8_9LECA</name>
<dbReference type="AlphaFoldDB" id="A0A8H3ICP8"/>
<feature type="region of interest" description="Disordered" evidence="1">
    <location>
        <begin position="316"/>
        <end position="401"/>
    </location>
</feature>
<dbReference type="InterPro" id="IPR013268">
    <property type="entry name" value="UTP16"/>
</dbReference>
<dbReference type="EMBL" id="CAJPDR010000047">
    <property type="protein sequence ID" value="CAF9911240.1"/>
    <property type="molecule type" value="Genomic_DNA"/>
</dbReference>
<feature type="compositionally biased region" description="Polar residues" evidence="1">
    <location>
        <begin position="44"/>
        <end position="62"/>
    </location>
</feature>
<comment type="caution">
    <text evidence="2">The sequence shown here is derived from an EMBL/GenBank/DDBJ whole genome shotgun (WGS) entry which is preliminary data.</text>
</comment>
<sequence>MYSRLLSSPATLLSPKKSPTESAFNFQADQQLQLELEQAAEQGMVSTRSKDNTPASGSSHPSKQLYPQVLVFEKKRKVKDGAEDSLAQAVTKRRRRAAKSNGVAAPSSGGSKLGRPSRKDSAKVANGGRPLSLKMPGTIIDKTINNGIEEKATEIAVNTPSHIPNLEDEVLETHDKVKPDAGTATRSSKVKAQKERMRDSEGIEVGNENGAVVSTPGKKPEIPSSVAAKATHKRFGSVDMEVSGPALSSATEDREASQEDPSEDDGESEDETPEIVTASAGFDGARAAAMEAAKVAARYVSRLLFSSGKPQRLIESRQEAEKKFKRRNHDQRLRLQAKSAKDSRSKDKPSIKSRRVKGPLAKDIAVDGQMPVEEPESSGKSPQIIKDDNGNPPARTRISGKTPLPLLLPKEILAATPAIYAPILPFSNSKFAVSQKRKFVDLDPKPPKDIKRGNVNVRVLQDNRSILPPKSSQASKTLRESWLTGRLGAKGKIGVPRQKPGGGFVRNQK</sequence>
<feature type="compositionally biased region" description="Basic and acidic residues" evidence="1">
    <location>
        <begin position="192"/>
        <end position="201"/>
    </location>
</feature>
<protein>
    <submittedName>
        <fullName evidence="2">Uncharacterized protein</fullName>
    </submittedName>
</protein>
<proteinExistence type="predicted"/>
<feature type="region of interest" description="Disordered" evidence="1">
    <location>
        <begin position="489"/>
        <end position="509"/>
    </location>
</feature>
<feature type="region of interest" description="Disordered" evidence="1">
    <location>
        <begin position="1"/>
        <end position="23"/>
    </location>
</feature>
<feature type="compositionally biased region" description="Acidic residues" evidence="1">
    <location>
        <begin position="258"/>
        <end position="273"/>
    </location>
</feature>
<dbReference type="GO" id="GO:0030515">
    <property type="term" value="F:snoRNA binding"/>
    <property type="evidence" value="ECO:0007669"/>
    <property type="project" value="InterPro"/>
</dbReference>
<evidence type="ECO:0000313" key="2">
    <source>
        <dbReference type="EMBL" id="CAF9911240.1"/>
    </source>
</evidence>
<feature type="region of interest" description="Disordered" evidence="1">
    <location>
        <begin position="179"/>
        <end position="280"/>
    </location>
</feature>
<gene>
    <name evidence="2" type="ORF">ALECFALPRED_007210</name>
</gene>
<feature type="compositionally biased region" description="Basic and acidic residues" evidence="1">
    <location>
        <begin position="339"/>
        <end position="350"/>
    </location>
</feature>
<keyword evidence="3" id="KW-1185">Reference proteome</keyword>
<dbReference type="OrthoDB" id="5423707at2759"/>
<feature type="region of interest" description="Disordered" evidence="1">
    <location>
        <begin position="36"/>
        <end position="130"/>
    </location>
</feature>
<dbReference type="Pfam" id="PF08297">
    <property type="entry name" value="U3_snoRNA_assoc"/>
    <property type="match status" value="1"/>
</dbReference>